<evidence type="ECO:0000256" key="1">
    <source>
        <dbReference type="ARBA" id="ARBA00022801"/>
    </source>
</evidence>
<dbReference type="EMBL" id="RKMH01000007">
    <property type="protein sequence ID" value="RPA61208.1"/>
    <property type="molecule type" value="Genomic_DNA"/>
</dbReference>
<dbReference type="SUPFAM" id="SSF53474">
    <property type="entry name" value="alpha/beta-Hydrolases"/>
    <property type="match status" value="1"/>
</dbReference>
<dbReference type="GO" id="GO:0006508">
    <property type="term" value="P:proteolysis"/>
    <property type="evidence" value="ECO:0007669"/>
    <property type="project" value="InterPro"/>
</dbReference>
<feature type="region of interest" description="Disordered" evidence="2">
    <location>
        <begin position="1"/>
        <end position="20"/>
    </location>
</feature>
<protein>
    <submittedName>
        <fullName evidence="4">S9 family peptidase</fullName>
    </submittedName>
</protein>
<dbReference type="AlphaFoldDB" id="A0A3N4GHM9"/>
<dbReference type="PANTHER" id="PTHR42776:SF27">
    <property type="entry name" value="DIPEPTIDYL PEPTIDASE FAMILY MEMBER 6"/>
    <property type="match status" value="1"/>
</dbReference>
<evidence type="ECO:0000256" key="2">
    <source>
        <dbReference type="SAM" id="MobiDB-lite"/>
    </source>
</evidence>
<dbReference type="RefSeq" id="WP_123929600.1">
    <property type="nucleotide sequence ID" value="NZ_JBPSDP010000006.1"/>
</dbReference>
<evidence type="ECO:0000313" key="5">
    <source>
        <dbReference type="Proteomes" id="UP000267536"/>
    </source>
</evidence>
<dbReference type="OrthoDB" id="128799at2"/>
<dbReference type="PRINTS" id="PR00862">
    <property type="entry name" value="PROLIGOPTASE"/>
</dbReference>
<dbReference type="Proteomes" id="UP000267536">
    <property type="component" value="Unassembled WGS sequence"/>
</dbReference>
<evidence type="ECO:0000313" key="4">
    <source>
        <dbReference type="EMBL" id="RPA61208.1"/>
    </source>
</evidence>
<dbReference type="Gene3D" id="3.40.50.1820">
    <property type="entry name" value="alpha/beta hydrolase"/>
    <property type="match status" value="1"/>
</dbReference>
<dbReference type="InterPro" id="IPR002470">
    <property type="entry name" value="Peptidase_S9A"/>
</dbReference>
<dbReference type="GO" id="GO:0004252">
    <property type="term" value="F:serine-type endopeptidase activity"/>
    <property type="evidence" value="ECO:0007669"/>
    <property type="project" value="InterPro"/>
</dbReference>
<reference evidence="4 5" key="1">
    <citation type="submission" date="2018-11" db="EMBL/GenBank/DDBJ databases">
        <title>Draft genome sequence of Gordonia sp. RS15-1S isolated from rice stems.</title>
        <authorList>
            <person name="Muangham S."/>
        </authorList>
    </citation>
    <scope>NUCLEOTIDE SEQUENCE [LARGE SCALE GENOMIC DNA]</scope>
    <source>
        <strain evidence="4 5">RS15-1S</strain>
    </source>
</reference>
<dbReference type="InterPro" id="IPR001375">
    <property type="entry name" value="Peptidase_S9_cat"/>
</dbReference>
<feature type="domain" description="Peptidase S9 prolyl oligopeptidase catalytic" evidence="3">
    <location>
        <begin position="494"/>
        <end position="693"/>
    </location>
</feature>
<dbReference type="SUPFAM" id="SSF82171">
    <property type="entry name" value="DPP6 N-terminal domain-like"/>
    <property type="match status" value="1"/>
</dbReference>
<comment type="caution">
    <text evidence="4">The sequence shown here is derived from an EMBL/GenBank/DDBJ whole genome shotgun (WGS) entry which is preliminary data.</text>
</comment>
<keyword evidence="1" id="KW-0378">Hydrolase</keyword>
<organism evidence="4 5">
    <name type="scientific">Gordonia oryzae</name>
    <dbReference type="NCBI Taxonomy" id="2487349"/>
    <lineage>
        <taxon>Bacteria</taxon>
        <taxon>Bacillati</taxon>
        <taxon>Actinomycetota</taxon>
        <taxon>Actinomycetes</taxon>
        <taxon>Mycobacteriales</taxon>
        <taxon>Gordoniaceae</taxon>
        <taxon>Gordonia</taxon>
    </lineage>
</organism>
<gene>
    <name evidence="4" type="ORF">EF294_11365</name>
</gene>
<accession>A0A3N4GHM9</accession>
<proteinExistence type="predicted"/>
<dbReference type="PANTHER" id="PTHR42776">
    <property type="entry name" value="SERINE PEPTIDASE S9 FAMILY MEMBER"/>
    <property type="match status" value="1"/>
</dbReference>
<dbReference type="InterPro" id="IPR029058">
    <property type="entry name" value="AB_hydrolase_fold"/>
</dbReference>
<name>A0A3N4GHM9_9ACTN</name>
<dbReference type="Pfam" id="PF00326">
    <property type="entry name" value="Peptidase_S9"/>
    <property type="match status" value="1"/>
</dbReference>
<keyword evidence="5" id="KW-1185">Reference proteome</keyword>
<sequence>MTPSVPPGAQASTPDSIAAGVPDPAYSVRFDENGWHTYGPSVSPDGSAFAYIVDDGTGYPRAAQRVLTPDGVGELRWVRVPGTGPVRKLVHSSDGQWLAVELAPGGGEHHQVWVVTTDPDDDTAHRVAATRPDGNPYTAGSERSFGTVTLVGWDTDWVLITATATDGTAHSLRIHPSTGATQTLDVRVGGALIDSWKGATLLRVGPRGYHDMLLLRRRERQDGTGSAGPLDRHIRRSARPLRPALAVGAREDEPEVEMSTLLPNDPGSVTDDGYILDQGFDHPSLVFVGPPGDAERDLDSVQAVVRSDFDAKYPRLLGVEVTRTGTRFRVLAQRAGCGLDAFAVSHDQSTVAMLWNTDGHSELQIMTLPDQTLHDPIPLPGDVASELSISAAGTLVAVTVSSPQRSPLVHLINTASREVTPVRDDMVAGTGPSHTLRPELHAFSARDGMPLSGWLFRPAQRSADAGDAPTPYLLYFHGGPEAQTRPDYHFLFGPLVDAGIGVFAPNVRGSSGYGRLFSHADDRYGRYAGIDDAADCAEYLVDAGIADPDALYVSGRSYGGYLTLACLTFHPHLFAAGIAICGMSDLESFFRNTEPWIAVAAYTKYGHPESDRELLRDLSPIHRIDEVCAPLLVIHGAHDTNVPVSESQQIVHELRSRGRVAELLMFGDEGHEIVKRNNQQRLTNAVADWVLRHPSAAAAHAESHRLARAAEFGWDAAHSVSDQARLS</sequence>
<evidence type="ECO:0000259" key="3">
    <source>
        <dbReference type="Pfam" id="PF00326"/>
    </source>
</evidence>
<feature type="region of interest" description="Disordered" evidence="2">
    <location>
        <begin position="249"/>
        <end position="268"/>
    </location>
</feature>